<name>A0ABQ3XNT3_9ACTN</name>
<dbReference type="PROSITE" id="PS50977">
    <property type="entry name" value="HTH_TETR_2"/>
    <property type="match status" value="1"/>
</dbReference>
<feature type="compositionally biased region" description="Polar residues" evidence="5">
    <location>
        <begin position="194"/>
        <end position="208"/>
    </location>
</feature>
<feature type="domain" description="HTH tetR-type" evidence="6">
    <location>
        <begin position="19"/>
        <end position="78"/>
    </location>
</feature>
<dbReference type="SUPFAM" id="SSF46689">
    <property type="entry name" value="Homeodomain-like"/>
    <property type="match status" value="1"/>
</dbReference>
<dbReference type="Gene3D" id="1.10.357.10">
    <property type="entry name" value="Tetracycline Repressor, domain 2"/>
    <property type="match status" value="1"/>
</dbReference>
<feature type="region of interest" description="Disordered" evidence="5">
    <location>
        <begin position="192"/>
        <end position="215"/>
    </location>
</feature>
<evidence type="ECO:0000256" key="4">
    <source>
        <dbReference type="PROSITE-ProRule" id="PRU00335"/>
    </source>
</evidence>
<keyword evidence="1" id="KW-0805">Transcription regulation</keyword>
<dbReference type="PANTHER" id="PTHR30055">
    <property type="entry name" value="HTH-TYPE TRANSCRIPTIONAL REGULATOR RUTR"/>
    <property type="match status" value="1"/>
</dbReference>
<dbReference type="InterPro" id="IPR001647">
    <property type="entry name" value="HTH_TetR"/>
</dbReference>
<dbReference type="InterPro" id="IPR036271">
    <property type="entry name" value="Tet_transcr_reg_TetR-rel_C_sf"/>
</dbReference>
<accession>A0ABQ3XNT3</accession>
<evidence type="ECO:0000313" key="8">
    <source>
        <dbReference type="Proteomes" id="UP000612282"/>
    </source>
</evidence>
<evidence type="ECO:0000256" key="1">
    <source>
        <dbReference type="ARBA" id="ARBA00023015"/>
    </source>
</evidence>
<evidence type="ECO:0000313" key="7">
    <source>
        <dbReference type="EMBL" id="GID60139.1"/>
    </source>
</evidence>
<proteinExistence type="predicted"/>
<comment type="caution">
    <text evidence="7">The sequence shown here is derived from an EMBL/GenBank/DDBJ whole genome shotgun (WGS) entry which is preliminary data.</text>
</comment>
<organism evidence="7 8">
    <name type="scientific">Actinoplanes couchii</name>
    <dbReference type="NCBI Taxonomy" id="403638"/>
    <lineage>
        <taxon>Bacteria</taxon>
        <taxon>Bacillati</taxon>
        <taxon>Actinomycetota</taxon>
        <taxon>Actinomycetes</taxon>
        <taxon>Micromonosporales</taxon>
        <taxon>Micromonosporaceae</taxon>
        <taxon>Actinoplanes</taxon>
    </lineage>
</organism>
<evidence type="ECO:0000256" key="2">
    <source>
        <dbReference type="ARBA" id="ARBA00023125"/>
    </source>
</evidence>
<dbReference type="PANTHER" id="PTHR30055:SF234">
    <property type="entry name" value="HTH-TYPE TRANSCRIPTIONAL REGULATOR BETI"/>
    <property type="match status" value="1"/>
</dbReference>
<keyword evidence="2 4" id="KW-0238">DNA-binding</keyword>
<dbReference type="SUPFAM" id="SSF48498">
    <property type="entry name" value="Tetracyclin repressor-like, C-terminal domain"/>
    <property type="match status" value="1"/>
</dbReference>
<evidence type="ECO:0000259" key="6">
    <source>
        <dbReference type="PROSITE" id="PS50977"/>
    </source>
</evidence>
<evidence type="ECO:0000256" key="3">
    <source>
        <dbReference type="ARBA" id="ARBA00023163"/>
    </source>
</evidence>
<dbReference type="PRINTS" id="PR00455">
    <property type="entry name" value="HTHTETR"/>
</dbReference>
<keyword evidence="8" id="KW-1185">Reference proteome</keyword>
<reference evidence="7 8" key="1">
    <citation type="submission" date="2021-01" db="EMBL/GenBank/DDBJ databases">
        <title>Whole genome shotgun sequence of Actinoplanes couchii NBRC 106145.</title>
        <authorList>
            <person name="Komaki H."/>
            <person name="Tamura T."/>
        </authorList>
    </citation>
    <scope>NUCLEOTIDE SEQUENCE [LARGE SCALE GENOMIC DNA]</scope>
    <source>
        <strain evidence="7 8">NBRC 106145</strain>
    </source>
</reference>
<dbReference type="InterPro" id="IPR050109">
    <property type="entry name" value="HTH-type_TetR-like_transc_reg"/>
</dbReference>
<feature type="DNA-binding region" description="H-T-H motif" evidence="4">
    <location>
        <begin position="41"/>
        <end position="60"/>
    </location>
</feature>
<gene>
    <name evidence="7" type="ORF">Aco03nite_085430</name>
</gene>
<dbReference type="EMBL" id="BOMG01000104">
    <property type="protein sequence ID" value="GID60139.1"/>
    <property type="molecule type" value="Genomic_DNA"/>
</dbReference>
<evidence type="ECO:0000256" key="5">
    <source>
        <dbReference type="SAM" id="MobiDB-lite"/>
    </source>
</evidence>
<keyword evidence="3" id="KW-0804">Transcription</keyword>
<dbReference type="Pfam" id="PF00440">
    <property type="entry name" value="TetR_N"/>
    <property type="match status" value="1"/>
</dbReference>
<dbReference type="InterPro" id="IPR009057">
    <property type="entry name" value="Homeodomain-like_sf"/>
</dbReference>
<dbReference type="Pfam" id="PF21597">
    <property type="entry name" value="TetR_C_43"/>
    <property type="match status" value="1"/>
</dbReference>
<dbReference type="InterPro" id="IPR049445">
    <property type="entry name" value="TetR_SbtR-like_C"/>
</dbReference>
<dbReference type="Proteomes" id="UP000612282">
    <property type="component" value="Unassembled WGS sequence"/>
</dbReference>
<sequence length="215" mass="23258">MYGVGVQTGPERPRRADAARNAERLLDAAREVFAEQGPDAPLDAIARHAGVGVRTLYRHFPHKEALVRAALERGIGEQLGPVITDALTDEDPRRGLVTLMDATLTLVARERSTLAASASMAAEVSAPVLEAIDVLTERAQRAGSVRADLTSTDMQRIMAMLTNVLWTMDEQGAGWRRYLVLMLDAFDPEGASPLPTTSTSKCQSTDNCASFPARK</sequence>
<protein>
    <submittedName>
        <fullName evidence="7">TetR family transcriptional regulator</fullName>
    </submittedName>
</protein>